<name>A0AAD4GZE0_ASPNN</name>
<dbReference type="InterPro" id="IPR036318">
    <property type="entry name" value="FAD-bd_PCMH-like_sf"/>
</dbReference>
<dbReference type="InterPro" id="IPR050416">
    <property type="entry name" value="FAD-linked_Oxidoreductase"/>
</dbReference>
<evidence type="ECO:0000313" key="7">
    <source>
        <dbReference type="EMBL" id="KAF9894655.1"/>
    </source>
</evidence>
<dbReference type="AlphaFoldDB" id="A0AAD4GZE0"/>
<evidence type="ECO:0000313" key="8">
    <source>
        <dbReference type="Proteomes" id="UP001194746"/>
    </source>
</evidence>
<dbReference type="Proteomes" id="UP001194746">
    <property type="component" value="Unassembled WGS sequence"/>
</dbReference>
<feature type="domain" description="FAD linked oxidase N-terminal" evidence="6">
    <location>
        <begin position="81"/>
        <end position="220"/>
    </location>
</feature>
<reference evidence="7" key="1">
    <citation type="journal article" date="2019" name="Beilstein J. Org. Chem.">
        <title>Nanangenines: drimane sesquiterpenoids as the dominant metabolite cohort of a novel Australian fungus, Aspergillus nanangensis.</title>
        <authorList>
            <person name="Lacey H.J."/>
            <person name="Gilchrist C.L.M."/>
            <person name="Crombie A."/>
            <person name="Kalaitzis J.A."/>
            <person name="Vuong D."/>
            <person name="Rutledge P.J."/>
            <person name="Turner P."/>
            <person name="Pitt J.I."/>
            <person name="Lacey E."/>
            <person name="Chooi Y.H."/>
            <person name="Piggott A.M."/>
        </authorList>
    </citation>
    <scope>NUCLEOTIDE SEQUENCE</scope>
    <source>
        <strain evidence="7">MST-FP2251</strain>
    </source>
</reference>
<feature type="signal peptide" evidence="5">
    <location>
        <begin position="1"/>
        <end position="23"/>
    </location>
</feature>
<dbReference type="Pfam" id="PF01565">
    <property type="entry name" value="FAD_binding_4"/>
    <property type="match status" value="1"/>
</dbReference>
<dbReference type="GO" id="GO:0050660">
    <property type="term" value="F:flavin adenine dinucleotide binding"/>
    <property type="evidence" value="ECO:0007669"/>
    <property type="project" value="InterPro"/>
</dbReference>
<proteinExistence type="inferred from homology"/>
<accession>A0AAD4GZE0</accession>
<keyword evidence="2" id="KW-0285">Flavoprotein</keyword>
<dbReference type="SUPFAM" id="SSF56176">
    <property type="entry name" value="FAD-binding/transporter-associated domain-like"/>
    <property type="match status" value="1"/>
</dbReference>
<dbReference type="InterPro" id="IPR006094">
    <property type="entry name" value="Oxid_FAD_bind_N"/>
</dbReference>
<evidence type="ECO:0000256" key="2">
    <source>
        <dbReference type="ARBA" id="ARBA00022630"/>
    </source>
</evidence>
<evidence type="ECO:0000259" key="6">
    <source>
        <dbReference type="Pfam" id="PF01565"/>
    </source>
</evidence>
<dbReference type="InterPro" id="IPR016169">
    <property type="entry name" value="FAD-bd_PCMH_sub2"/>
</dbReference>
<evidence type="ECO:0000256" key="4">
    <source>
        <dbReference type="ARBA" id="ARBA00023002"/>
    </source>
</evidence>
<keyword evidence="3" id="KW-0274">FAD</keyword>
<protein>
    <recommendedName>
        <fullName evidence="6">FAD linked oxidase N-terminal domain-containing protein</fullName>
    </recommendedName>
</protein>
<dbReference type="GO" id="GO:0016491">
    <property type="term" value="F:oxidoreductase activity"/>
    <property type="evidence" value="ECO:0007669"/>
    <property type="project" value="UniProtKB-KW"/>
</dbReference>
<dbReference type="PANTHER" id="PTHR42973">
    <property type="entry name" value="BINDING OXIDOREDUCTASE, PUTATIVE (AFU_ORTHOLOGUE AFUA_1G17690)-RELATED"/>
    <property type="match status" value="1"/>
</dbReference>
<keyword evidence="8" id="KW-1185">Reference proteome</keyword>
<evidence type="ECO:0000256" key="1">
    <source>
        <dbReference type="ARBA" id="ARBA00005466"/>
    </source>
</evidence>
<sequence>MRLAKSILPTAAILLADLTGLAASASSTPPPDNGQCGAQSQQKCCEALRSSAVGDRVFVTGDSEYVWSRSTYYSIANNLNPTCIVLPESAEDVSTVVKTLTKKNLAPSCPFAIRSGGHTMVLGGADIGRGVTIDLSRMNGTTFNADKETAWVGPGARWGDVYETLMEHNRTVPGGRLGSVGVGGFITGGGININSAERGFACDDVVTFEVVLANGTITHATNQTNSDLYRALKGGSGNLGIVTNFEMLAFSQPEIWGGYITYDNSSTVDITHALENFTASVDNDESALLVSFWTYDSSVGINKAETAVYTTQPHPYPAAYQEYYAIPNITSTTRQTTLYDVVTELPDYTNEFRVLFTTLTVKNDARVVQHGVNLYNQFLEDTKASVSGGEYIIIAGFQPFPRAFGRNGLRTGGNLLGLDKKEDDLIVLLFEVFWQHTADDKLFHGLADQLIEDLNEYAVSVGSDSDWLYLNYAAKHQDPIRGYGKENVDFLKKAAKRYDPTGVFQTQMPGGFKVSKVDL</sequence>
<evidence type="ECO:0000256" key="3">
    <source>
        <dbReference type="ARBA" id="ARBA00022827"/>
    </source>
</evidence>
<keyword evidence="5" id="KW-0732">Signal</keyword>
<dbReference type="PANTHER" id="PTHR42973:SF53">
    <property type="entry name" value="FAD-BINDING PCMH-TYPE DOMAIN-CONTAINING PROTEIN-RELATED"/>
    <property type="match status" value="1"/>
</dbReference>
<gene>
    <name evidence="7" type="ORF">FE257_006543</name>
</gene>
<dbReference type="Gene3D" id="3.30.465.10">
    <property type="match status" value="1"/>
</dbReference>
<keyword evidence="4" id="KW-0560">Oxidoreductase</keyword>
<evidence type="ECO:0000256" key="5">
    <source>
        <dbReference type="SAM" id="SignalP"/>
    </source>
</evidence>
<comment type="caution">
    <text evidence="7">The sequence shown here is derived from an EMBL/GenBank/DDBJ whole genome shotgun (WGS) entry which is preliminary data.</text>
</comment>
<reference evidence="7" key="2">
    <citation type="submission" date="2020-02" db="EMBL/GenBank/DDBJ databases">
        <authorList>
            <person name="Gilchrist C.L.M."/>
            <person name="Chooi Y.-H."/>
        </authorList>
    </citation>
    <scope>NUCLEOTIDE SEQUENCE</scope>
    <source>
        <strain evidence="7">MST-FP2251</strain>
    </source>
</reference>
<dbReference type="EMBL" id="VCAU01000003">
    <property type="protein sequence ID" value="KAF9894655.1"/>
    <property type="molecule type" value="Genomic_DNA"/>
</dbReference>
<comment type="similarity">
    <text evidence="1">Belongs to the oxygen-dependent FAD-linked oxidoreductase family.</text>
</comment>
<organism evidence="7 8">
    <name type="scientific">Aspergillus nanangensis</name>
    <dbReference type="NCBI Taxonomy" id="2582783"/>
    <lineage>
        <taxon>Eukaryota</taxon>
        <taxon>Fungi</taxon>
        <taxon>Dikarya</taxon>
        <taxon>Ascomycota</taxon>
        <taxon>Pezizomycotina</taxon>
        <taxon>Eurotiomycetes</taxon>
        <taxon>Eurotiomycetidae</taxon>
        <taxon>Eurotiales</taxon>
        <taxon>Aspergillaceae</taxon>
        <taxon>Aspergillus</taxon>
        <taxon>Aspergillus subgen. Circumdati</taxon>
    </lineage>
</organism>
<feature type="chain" id="PRO_5042275516" description="FAD linked oxidase N-terminal domain-containing protein" evidence="5">
    <location>
        <begin position="24"/>
        <end position="519"/>
    </location>
</feature>